<sequence>MFGSGGGASGGGGGGGGGGSVYWGRKGHEFKGIVVIFAWISLPDNHLKSYVDLYSSLGWNSLVSHADFLSGFFPEKALSLAYILLNELVKVIRIRPCPITFAAFSGGSKACMYKVFQIIQETCDGHGNLGESRLLRDCVSGHIYDSSPVDFTSDLGAQFALPPAIQKMPGPSKLVSWFAKGITSGLDGLYLTRFESQRVEYWQTLYSSVDFGAPYLILCSENDHLAPYKCIHRFAKRLQDLGGDVKLVKWNVSPHIGHYKHNPIQYRAVVTDFLEKAASVYSRRIQQLREGVGLDSMHDEISELVCNLQKAAVNSNQSLRSVAVGPGDHFFVPTSAEYQSNRESEPSQDGRKETSVYLRPSPSINANSILGQMLFDVCVPKNVEGWDIRFSGSLNGQPIASARRQSLLHGIKLPRRSKL</sequence>
<evidence type="ECO:0008006" key="4">
    <source>
        <dbReference type="Google" id="ProtNLM"/>
    </source>
</evidence>
<dbReference type="EMBL" id="CM004396">
    <property type="protein sequence ID" value="OAY39084.1"/>
    <property type="molecule type" value="Genomic_DNA"/>
</dbReference>
<evidence type="ECO:0000313" key="2">
    <source>
        <dbReference type="EMBL" id="OAY39084.1"/>
    </source>
</evidence>
<dbReference type="SUPFAM" id="SSF53474">
    <property type="entry name" value="alpha/beta-Hydrolases"/>
    <property type="match status" value="1"/>
</dbReference>
<evidence type="ECO:0000313" key="3">
    <source>
        <dbReference type="Proteomes" id="UP000091857"/>
    </source>
</evidence>
<dbReference type="PANTHER" id="PTHR12265:SF9">
    <property type="entry name" value="DUF829 DOMAIN PROTEIN"/>
    <property type="match status" value="1"/>
</dbReference>
<gene>
    <name evidence="2" type="ORF">MANES_10G066100v8</name>
</gene>
<dbReference type="Gene3D" id="3.40.50.1820">
    <property type="entry name" value="alpha/beta hydrolase"/>
    <property type="match status" value="1"/>
</dbReference>
<proteinExistence type="predicted"/>
<dbReference type="Proteomes" id="UP000091857">
    <property type="component" value="Chromosome 10"/>
</dbReference>
<dbReference type="Pfam" id="PF05705">
    <property type="entry name" value="DUF829"/>
    <property type="match status" value="1"/>
</dbReference>
<accession>A0A2C9V3S2</accession>
<protein>
    <recommendedName>
        <fullName evidence="4">DUF829 domain-containing protein</fullName>
    </recommendedName>
</protein>
<feature type="compositionally biased region" description="Basic and acidic residues" evidence="1">
    <location>
        <begin position="340"/>
        <end position="354"/>
    </location>
</feature>
<organism evidence="2 3">
    <name type="scientific">Manihot esculenta</name>
    <name type="common">Cassava</name>
    <name type="synonym">Jatropha manihot</name>
    <dbReference type="NCBI Taxonomy" id="3983"/>
    <lineage>
        <taxon>Eukaryota</taxon>
        <taxon>Viridiplantae</taxon>
        <taxon>Streptophyta</taxon>
        <taxon>Embryophyta</taxon>
        <taxon>Tracheophyta</taxon>
        <taxon>Spermatophyta</taxon>
        <taxon>Magnoliopsida</taxon>
        <taxon>eudicotyledons</taxon>
        <taxon>Gunneridae</taxon>
        <taxon>Pentapetalae</taxon>
        <taxon>rosids</taxon>
        <taxon>fabids</taxon>
        <taxon>Malpighiales</taxon>
        <taxon>Euphorbiaceae</taxon>
        <taxon>Crotonoideae</taxon>
        <taxon>Manihoteae</taxon>
        <taxon>Manihot</taxon>
    </lineage>
</organism>
<comment type="caution">
    <text evidence="2">The sequence shown here is derived from an EMBL/GenBank/DDBJ whole genome shotgun (WGS) entry which is preliminary data.</text>
</comment>
<keyword evidence="3" id="KW-1185">Reference proteome</keyword>
<reference evidence="3" key="1">
    <citation type="journal article" date="2016" name="Nat. Biotechnol.">
        <title>Sequencing wild and cultivated cassava and related species reveals extensive interspecific hybridization and genetic diversity.</title>
        <authorList>
            <person name="Bredeson J.V."/>
            <person name="Lyons J.B."/>
            <person name="Prochnik S.E."/>
            <person name="Wu G.A."/>
            <person name="Ha C.M."/>
            <person name="Edsinger-Gonzales E."/>
            <person name="Grimwood J."/>
            <person name="Schmutz J."/>
            <person name="Rabbi I.Y."/>
            <person name="Egesi C."/>
            <person name="Nauluvula P."/>
            <person name="Lebot V."/>
            <person name="Ndunguru J."/>
            <person name="Mkamilo G."/>
            <person name="Bart R.S."/>
            <person name="Setter T.L."/>
            <person name="Gleadow R.M."/>
            <person name="Kulakow P."/>
            <person name="Ferguson M.E."/>
            <person name="Rounsley S."/>
            <person name="Rokhsar D.S."/>
        </authorList>
    </citation>
    <scope>NUCLEOTIDE SEQUENCE [LARGE SCALE GENOMIC DNA]</scope>
    <source>
        <strain evidence="3">cv. AM560-2</strain>
    </source>
</reference>
<dbReference type="OMA" id="WMAKGIS"/>
<dbReference type="InterPro" id="IPR008547">
    <property type="entry name" value="DUF829_TMEM53"/>
</dbReference>
<dbReference type="InterPro" id="IPR029058">
    <property type="entry name" value="AB_hydrolase_fold"/>
</dbReference>
<dbReference type="Gramene" id="Manes.10G066100.1.v8.1">
    <property type="protein sequence ID" value="Manes.10G066100.1.v8.1.CDS"/>
    <property type="gene ID" value="Manes.10G066100.v8.1"/>
</dbReference>
<name>A0A2C9V3S2_MANES</name>
<feature type="region of interest" description="Disordered" evidence="1">
    <location>
        <begin position="333"/>
        <end position="355"/>
    </location>
</feature>
<dbReference type="OrthoDB" id="77878at2759"/>
<dbReference type="AlphaFoldDB" id="A0A2C9V3S2"/>
<dbReference type="PANTHER" id="PTHR12265">
    <property type="entry name" value="TRANSMEMBRANE PROTEIN 53"/>
    <property type="match status" value="1"/>
</dbReference>
<evidence type="ECO:0000256" key="1">
    <source>
        <dbReference type="SAM" id="MobiDB-lite"/>
    </source>
</evidence>